<dbReference type="HOGENOM" id="CLU_1658207_0_0_9"/>
<evidence type="ECO:0000313" key="1">
    <source>
        <dbReference type="EMBL" id="EHR36828.1"/>
    </source>
</evidence>
<dbReference type="AlphaFoldDB" id="H3NJL5"/>
<protein>
    <submittedName>
        <fullName evidence="1">Uncharacterized protein</fullName>
    </submittedName>
</protein>
<proteinExistence type="predicted"/>
<keyword evidence="2" id="KW-1185">Reference proteome</keyword>
<evidence type="ECO:0000313" key="2">
    <source>
        <dbReference type="Proteomes" id="UP000006190"/>
    </source>
</evidence>
<dbReference type="Proteomes" id="UP000006190">
    <property type="component" value="Unassembled WGS sequence"/>
</dbReference>
<reference evidence="1 2" key="1">
    <citation type="submission" date="2012-01" db="EMBL/GenBank/DDBJ databases">
        <title>The Genome Sequence of Facklamia languida CCUG 37842.</title>
        <authorList>
            <consortium name="The Broad Institute Genome Sequencing Platform"/>
            <person name="Earl A."/>
            <person name="Ward D."/>
            <person name="Feldgarden M."/>
            <person name="Gevers D."/>
            <person name="Huys G."/>
            <person name="Young S.K."/>
            <person name="Zeng Q."/>
            <person name="Gargeya S."/>
            <person name="Fitzgerald M."/>
            <person name="Haas B."/>
            <person name="Abouelleil A."/>
            <person name="Alvarado L."/>
            <person name="Arachchi H.M."/>
            <person name="Berlin A."/>
            <person name="Chapman S.B."/>
            <person name="Gearin G."/>
            <person name="Goldberg J."/>
            <person name="Griggs A."/>
            <person name="Gujja S."/>
            <person name="Hansen M."/>
            <person name="Heiman D."/>
            <person name="Howarth C."/>
            <person name="Larimer J."/>
            <person name="Lui A."/>
            <person name="MacDonald P.J.P."/>
            <person name="McCowen C."/>
            <person name="Montmayeur A."/>
            <person name="Murphy C."/>
            <person name="Neiman D."/>
            <person name="Pearson M."/>
            <person name="Priest M."/>
            <person name="Roberts A."/>
            <person name="Saif S."/>
            <person name="Shea T."/>
            <person name="Sisk P."/>
            <person name="Stolte C."/>
            <person name="Sykes S."/>
            <person name="Wortman J."/>
            <person name="Nusbaum C."/>
            <person name="Birren B."/>
        </authorList>
    </citation>
    <scope>NUCLEOTIDE SEQUENCE [LARGE SCALE GENOMIC DNA]</scope>
    <source>
        <strain evidence="1 2">CCUG 37842</strain>
    </source>
</reference>
<sequence length="159" mass="18007">MTDELLYANQWNSSTQYFYEKGYYSWGVDKLISYKTVVEIGCCASQFAASLIAAAAFLSSSMVIDISLIFDIYCFSFLGLSMCGDDSESPRYSCGYMTDCSESSNHFCVSVASVVKSLIHDVHLAFCRSLCFDLHYSMEVRWPFGRKNIKTFLKRKVVP</sequence>
<accession>H3NJL5</accession>
<dbReference type="EMBL" id="AGEG01000013">
    <property type="protein sequence ID" value="EHR36828.1"/>
    <property type="molecule type" value="Genomic_DNA"/>
</dbReference>
<gene>
    <name evidence="1" type="ORF">HMPREF9708_01054</name>
</gene>
<name>H3NJL5_9LACT</name>
<comment type="caution">
    <text evidence="1">The sequence shown here is derived from an EMBL/GenBank/DDBJ whole genome shotgun (WGS) entry which is preliminary data.</text>
</comment>
<dbReference type="eggNOG" id="COG0030">
    <property type="taxonomic scope" value="Bacteria"/>
</dbReference>
<organism evidence="1 2">
    <name type="scientific">Facklamia languida CCUG 37842</name>
    <dbReference type="NCBI Taxonomy" id="883113"/>
    <lineage>
        <taxon>Bacteria</taxon>
        <taxon>Bacillati</taxon>
        <taxon>Bacillota</taxon>
        <taxon>Bacilli</taxon>
        <taxon>Lactobacillales</taxon>
        <taxon>Aerococcaceae</taxon>
        <taxon>Facklamia</taxon>
    </lineage>
</organism>